<feature type="region of interest" description="Disordered" evidence="1">
    <location>
        <begin position="39"/>
        <end position="63"/>
    </location>
</feature>
<evidence type="ECO:0000313" key="3">
    <source>
        <dbReference type="Proteomes" id="UP000507245"/>
    </source>
</evidence>
<sequence length="80" mass="9200">MEEHEYYSGKGTKMAKPFTAKVSKHKEDEELHRRKRLVAWEAAQNGGRQSDGKHHGGDKPISHKTLGLTWQLIHWPSVIK</sequence>
<dbReference type="EMBL" id="CAEKKB010000003">
    <property type="protein sequence ID" value="CAB4304490.1"/>
    <property type="molecule type" value="Genomic_DNA"/>
</dbReference>
<gene>
    <name evidence="2" type="ORF">ORAREDHAP_LOCUS22093</name>
</gene>
<organism evidence="2 3">
    <name type="scientific">Prunus armeniaca</name>
    <name type="common">Apricot</name>
    <name type="synonym">Armeniaca vulgaris</name>
    <dbReference type="NCBI Taxonomy" id="36596"/>
    <lineage>
        <taxon>Eukaryota</taxon>
        <taxon>Viridiplantae</taxon>
        <taxon>Streptophyta</taxon>
        <taxon>Embryophyta</taxon>
        <taxon>Tracheophyta</taxon>
        <taxon>Spermatophyta</taxon>
        <taxon>Magnoliopsida</taxon>
        <taxon>eudicotyledons</taxon>
        <taxon>Gunneridae</taxon>
        <taxon>Pentapetalae</taxon>
        <taxon>rosids</taxon>
        <taxon>fabids</taxon>
        <taxon>Rosales</taxon>
        <taxon>Rosaceae</taxon>
        <taxon>Amygdaloideae</taxon>
        <taxon>Amygdaleae</taxon>
        <taxon>Prunus</taxon>
    </lineage>
</organism>
<dbReference type="AlphaFoldDB" id="A0A6J5WS44"/>
<accession>A0A6J5WS44</accession>
<evidence type="ECO:0000256" key="1">
    <source>
        <dbReference type="SAM" id="MobiDB-lite"/>
    </source>
</evidence>
<evidence type="ECO:0000313" key="2">
    <source>
        <dbReference type="EMBL" id="CAB4304490.1"/>
    </source>
</evidence>
<keyword evidence="3" id="KW-1185">Reference proteome</keyword>
<protein>
    <submittedName>
        <fullName evidence="2">Uncharacterized protein</fullName>
    </submittedName>
</protein>
<feature type="compositionally biased region" description="Basic and acidic residues" evidence="1">
    <location>
        <begin position="50"/>
        <end position="61"/>
    </location>
</feature>
<name>A0A6J5WS44_PRUAR</name>
<reference evidence="3" key="1">
    <citation type="journal article" date="2020" name="Genome Biol.">
        <title>Gamete binning: chromosome-level and haplotype-resolved genome assembly enabled by high-throughput single-cell sequencing of gamete genomes.</title>
        <authorList>
            <person name="Campoy J.A."/>
            <person name="Sun H."/>
            <person name="Goel M."/>
            <person name="Jiao W.-B."/>
            <person name="Folz-Donahue K."/>
            <person name="Wang N."/>
            <person name="Rubio M."/>
            <person name="Liu C."/>
            <person name="Kukat C."/>
            <person name="Ruiz D."/>
            <person name="Huettel B."/>
            <person name="Schneeberger K."/>
        </authorList>
    </citation>
    <scope>NUCLEOTIDE SEQUENCE [LARGE SCALE GENOMIC DNA]</scope>
    <source>
        <strain evidence="3">cv. Rojo Pasion</strain>
    </source>
</reference>
<proteinExistence type="predicted"/>
<dbReference type="Proteomes" id="UP000507245">
    <property type="component" value="Unassembled WGS sequence"/>
</dbReference>